<keyword evidence="2" id="KW-1277">Toxin-antitoxin system</keyword>
<dbReference type="Pfam" id="PF01934">
    <property type="entry name" value="HepT-like"/>
    <property type="match status" value="1"/>
</dbReference>
<keyword evidence="5" id="KW-0378">Hydrolase</keyword>
<evidence type="ECO:0000256" key="1">
    <source>
        <dbReference type="ARBA" id="ARBA00022553"/>
    </source>
</evidence>
<protein>
    <submittedName>
        <fullName evidence="6">DUF86 domain-containing protein</fullName>
    </submittedName>
</protein>
<dbReference type="Proteomes" id="UP001235849">
    <property type="component" value="Unassembled WGS sequence"/>
</dbReference>
<accession>A0ABT7B0A0</accession>
<evidence type="ECO:0000256" key="5">
    <source>
        <dbReference type="ARBA" id="ARBA00022801"/>
    </source>
</evidence>
<reference evidence="6 7" key="1">
    <citation type="submission" date="2023-01" db="EMBL/GenBank/DDBJ databases">
        <title>Novel diversity within Roseofilum (Cyanobacteria; Desertifilaceae) from marine benthic mats with descriptions of four novel species.</title>
        <authorList>
            <person name="Wang Y."/>
            <person name="Berthold D.E."/>
            <person name="Hu J."/>
            <person name="Lefler F.W."/>
            <person name="Laughinghouse H.D. IV."/>
        </authorList>
    </citation>
    <scope>NUCLEOTIDE SEQUENCE [LARGE SCALE GENOMIC DNA]</scope>
    <source>
        <strain evidence="6 7">BLCC-M114</strain>
    </source>
</reference>
<sequence length="114" mass="13248">MSRTIKDYLQDIIDAINNAEEFITGFDFDTFESDQKTIFAVTRAVEIIGEASKQIPPEFKEQYPDIPWKEVAGMRDKMIHHYFGINLKILWNTVNNDLPPLKVTIQTMLNTIQQ</sequence>
<evidence type="ECO:0000256" key="4">
    <source>
        <dbReference type="ARBA" id="ARBA00022741"/>
    </source>
</evidence>
<dbReference type="InterPro" id="IPR008201">
    <property type="entry name" value="HepT-like"/>
</dbReference>
<dbReference type="EMBL" id="JAQOSO010000002">
    <property type="protein sequence ID" value="MDJ1172569.1"/>
    <property type="molecule type" value="Genomic_DNA"/>
</dbReference>
<name>A0ABT7B0A0_9CYAN</name>
<keyword evidence="3" id="KW-0540">Nuclease</keyword>
<dbReference type="InterPro" id="IPR051813">
    <property type="entry name" value="HepT_RNase_toxin"/>
</dbReference>
<keyword evidence="7" id="KW-1185">Reference proteome</keyword>
<evidence type="ECO:0000256" key="2">
    <source>
        <dbReference type="ARBA" id="ARBA00022649"/>
    </source>
</evidence>
<evidence type="ECO:0000313" key="6">
    <source>
        <dbReference type="EMBL" id="MDJ1172569.1"/>
    </source>
</evidence>
<dbReference type="RefSeq" id="WP_283764954.1">
    <property type="nucleotide sequence ID" value="NZ_JAQOSO010000002.1"/>
</dbReference>
<gene>
    <name evidence="6" type="ORF">PMG25_00505</name>
</gene>
<proteinExistence type="predicted"/>
<evidence type="ECO:0000256" key="3">
    <source>
        <dbReference type="ARBA" id="ARBA00022722"/>
    </source>
</evidence>
<organism evidence="6 7">
    <name type="scientific">Roseofilum capinflatum BLCC-M114</name>
    <dbReference type="NCBI Taxonomy" id="3022440"/>
    <lineage>
        <taxon>Bacteria</taxon>
        <taxon>Bacillati</taxon>
        <taxon>Cyanobacteriota</taxon>
        <taxon>Cyanophyceae</taxon>
        <taxon>Desertifilales</taxon>
        <taxon>Desertifilaceae</taxon>
        <taxon>Roseofilum</taxon>
        <taxon>Roseofilum capinflatum</taxon>
    </lineage>
</organism>
<keyword evidence="4" id="KW-0547">Nucleotide-binding</keyword>
<evidence type="ECO:0000313" key="7">
    <source>
        <dbReference type="Proteomes" id="UP001235849"/>
    </source>
</evidence>
<comment type="caution">
    <text evidence="6">The sequence shown here is derived from an EMBL/GenBank/DDBJ whole genome shotgun (WGS) entry which is preliminary data.</text>
</comment>
<keyword evidence="1" id="KW-0597">Phosphoprotein</keyword>
<dbReference type="PANTHER" id="PTHR34139">
    <property type="entry name" value="UPF0331 PROTEIN MJ0127"/>
    <property type="match status" value="1"/>
</dbReference>
<dbReference type="PANTHER" id="PTHR34139:SF1">
    <property type="entry name" value="RNASE MJ1380-RELATED"/>
    <property type="match status" value="1"/>
</dbReference>